<name>A0ABY8BAZ1_9BURK</name>
<sequence>MNTTTFNTATRPAAAPRSWIRILAADLRNALETLGKPFVNGQYPFY</sequence>
<organism evidence="1 2">
    <name type="scientific">Pseudoduganella chitinolytica</name>
    <dbReference type="NCBI Taxonomy" id="34070"/>
    <lineage>
        <taxon>Bacteria</taxon>
        <taxon>Pseudomonadati</taxon>
        <taxon>Pseudomonadota</taxon>
        <taxon>Betaproteobacteria</taxon>
        <taxon>Burkholderiales</taxon>
        <taxon>Oxalobacteraceae</taxon>
        <taxon>Telluria group</taxon>
        <taxon>Pseudoduganella</taxon>
    </lineage>
</organism>
<dbReference type="EMBL" id="CP119083">
    <property type="protein sequence ID" value="WEF32173.1"/>
    <property type="molecule type" value="Genomic_DNA"/>
</dbReference>
<dbReference type="Proteomes" id="UP001216510">
    <property type="component" value="Chromosome"/>
</dbReference>
<protein>
    <submittedName>
        <fullName evidence="1">Uncharacterized protein</fullName>
    </submittedName>
</protein>
<gene>
    <name evidence="1" type="ORF">PX653_22550</name>
</gene>
<dbReference type="RefSeq" id="WP_277414931.1">
    <property type="nucleotide sequence ID" value="NZ_CP119083.1"/>
</dbReference>
<reference evidence="1 2" key="1">
    <citation type="submission" date="2023-02" db="EMBL/GenBank/DDBJ databases">
        <title>Gemone sequence of Telluria chitinolytica ACM 3522T.</title>
        <authorList>
            <person name="Frediansyah A."/>
            <person name="Miess H."/>
            <person name="Gross H."/>
        </authorList>
    </citation>
    <scope>NUCLEOTIDE SEQUENCE [LARGE SCALE GENOMIC DNA]</scope>
    <source>
        <strain evidence="1 2">ACM 3522</strain>
    </source>
</reference>
<accession>A0ABY8BAZ1</accession>
<keyword evidence="2" id="KW-1185">Reference proteome</keyword>
<evidence type="ECO:0000313" key="2">
    <source>
        <dbReference type="Proteomes" id="UP001216510"/>
    </source>
</evidence>
<evidence type="ECO:0000313" key="1">
    <source>
        <dbReference type="EMBL" id="WEF32173.1"/>
    </source>
</evidence>
<proteinExistence type="predicted"/>